<evidence type="ECO:0000313" key="2">
    <source>
        <dbReference type="EMBL" id="GLD55713.1"/>
    </source>
</evidence>
<feature type="compositionally biased region" description="Low complexity" evidence="1">
    <location>
        <begin position="40"/>
        <end position="51"/>
    </location>
</feature>
<proteinExistence type="predicted"/>
<reference evidence="2" key="1">
    <citation type="submission" date="2022-08" db="EMBL/GenBank/DDBJ databases">
        <title>Genome sequencing of akame (Lates japonicus).</title>
        <authorList>
            <person name="Hashiguchi Y."/>
            <person name="Takahashi H."/>
        </authorList>
    </citation>
    <scope>NUCLEOTIDE SEQUENCE</scope>
    <source>
        <strain evidence="2">Kochi</strain>
    </source>
</reference>
<feature type="region of interest" description="Disordered" evidence="1">
    <location>
        <begin position="1"/>
        <end position="70"/>
    </location>
</feature>
<accession>A0AAD3R514</accession>
<dbReference type="Proteomes" id="UP001279410">
    <property type="component" value="Unassembled WGS sequence"/>
</dbReference>
<gene>
    <name evidence="2" type="ORF">AKAME5_000815000</name>
</gene>
<dbReference type="GO" id="GO:0000978">
    <property type="term" value="F:RNA polymerase II cis-regulatory region sequence-specific DNA binding"/>
    <property type="evidence" value="ECO:0007669"/>
    <property type="project" value="TreeGrafter"/>
</dbReference>
<dbReference type="PANTHER" id="PTHR35441:SF2">
    <property type="entry name" value="CIRCADIAN-ASSOCIATED TRANSCRIPTIONAL REPRESSOR"/>
    <property type="match status" value="1"/>
</dbReference>
<name>A0AAD3R514_LATJO</name>
<dbReference type="GO" id="GO:0005634">
    <property type="term" value="C:nucleus"/>
    <property type="evidence" value="ECO:0007669"/>
    <property type="project" value="TreeGrafter"/>
</dbReference>
<sequence length="337" mass="36168">MSTSDSDYSIDWLASDEDDYDSPKRLSPQHAEEQPVPPLSSSSSSSSSSTSFRESPTSCFHSGASQRRRSDCCDCKDGGVESPATLETPAVSPVQGFTSICTQQTVSVESRHHSARKRAHGAGLDELCGKPQPDTENELFLHKCTELQCYIQPLSSILRGLRSGRYSERKCLILAFTVPSCSAPQLTGGSPDQICPRQTAAPQQRSRSSIIACLPLHVSTPQASRIAASHFSSLTSSSFTARLTSSRILFGQPAPRLPASAAAGSDPRPRVSSALTTFCRLDFLLQMEPLPFKINSQNLETPAGEKDSIITPGTVQAVGCRGFPEREGQLMGCGKSV</sequence>
<dbReference type="EMBL" id="BRZM01000022">
    <property type="protein sequence ID" value="GLD55713.1"/>
    <property type="molecule type" value="Genomic_DNA"/>
</dbReference>
<feature type="compositionally biased region" description="Polar residues" evidence="1">
    <location>
        <begin position="52"/>
        <end position="65"/>
    </location>
</feature>
<dbReference type="GO" id="GO:0032922">
    <property type="term" value="P:circadian regulation of gene expression"/>
    <property type="evidence" value="ECO:0007669"/>
    <property type="project" value="InterPro"/>
</dbReference>
<evidence type="ECO:0000313" key="3">
    <source>
        <dbReference type="Proteomes" id="UP001279410"/>
    </source>
</evidence>
<dbReference type="PANTHER" id="PTHR35441">
    <property type="entry name" value="CIRCADIAN-ASSOCIATED TRANSCRIPTIONAL REPRESSOR"/>
    <property type="match status" value="1"/>
</dbReference>
<comment type="caution">
    <text evidence="2">The sequence shown here is derived from an EMBL/GenBank/DDBJ whole genome shotgun (WGS) entry which is preliminary data.</text>
</comment>
<organism evidence="2 3">
    <name type="scientific">Lates japonicus</name>
    <name type="common">Japanese lates</name>
    <dbReference type="NCBI Taxonomy" id="270547"/>
    <lineage>
        <taxon>Eukaryota</taxon>
        <taxon>Metazoa</taxon>
        <taxon>Chordata</taxon>
        <taxon>Craniata</taxon>
        <taxon>Vertebrata</taxon>
        <taxon>Euteleostomi</taxon>
        <taxon>Actinopterygii</taxon>
        <taxon>Neopterygii</taxon>
        <taxon>Teleostei</taxon>
        <taxon>Neoteleostei</taxon>
        <taxon>Acanthomorphata</taxon>
        <taxon>Carangaria</taxon>
        <taxon>Carangaria incertae sedis</taxon>
        <taxon>Centropomidae</taxon>
        <taxon>Lates</taxon>
    </lineage>
</organism>
<keyword evidence="3" id="KW-1185">Reference proteome</keyword>
<dbReference type="AlphaFoldDB" id="A0AAD3R514"/>
<dbReference type="InterPro" id="IPR031373">
    <property type="entry name" value="Ciart"/>
</dbReference>
<protein>
    <submittedName>
        <fullName evidence="2">Circadian-associated transcriptional repressor-like protein</fullName>
    </submittedName>
</protein>
<evidence type="ECO:0000256" key="1">
    <source>
        <dbReference type="SAM" id="MobiDB-lite"/>
    </source>
</evidence>
<dbReference type="GO" id="GO:0045892">
    <property type="term" value="P:negative regulation of DNA-templated transcription"/>
    <property type="evidence" value="ECO:0007669"/>
    <property type="project" value="TreeGrafter"/>
</dbReference>